<dbReference type="KEGG" id="alus:STSP2_02946"/>
<evidence type="ECO:0000313" key="3">
    <source>
        <dbReference type="Proteomes" id="UP000189674"/>
    </source>
</evidence>
<dbReference type="AlphaFoldDB" id="A0A1U9NPB5"/>
<feature type="chain" id="PRO_5012527461" evidence="1">
    <location>
        <begin position="23"/>
        <end position="336"/>
    </location>
</feature>
<organism evidence="2 3">
    <name type="scientific">Anaerohalosphaera lusitana</name>
    <dbReference type="NCBI Taxonomy" id="1936003"/>
    <lineage>
        <taxon>Bacteria</taxon>
        <taxon>Pseudomonadati</taxon>
        <taxon>Planctomycetota</taxon>
        <taxon>Phycisphaerae</taxon>
        <taxon>Sedimentisphaerales</taxon>
        <taxon>Anaerohalosphaeraceae</taxon>
        <taxon>Anaerohalosphaera</taxon>
    </lineage>
</organism>
<dbReference type="EMBL" id="CP019791">
    <property type="protein sequence ID" value="AQT69749.1"/>
    <property type="molecule type" value="Genomic_DNA"/>
</dbReference>
<feature type="signal peptide" evidence="1">
    <location>
        <begin position="1"/>
        <end position="22"/>
    </location>
</feature>
<protein>
    <submittedName>
        <fullName evidence="2">Uncharacterized protein</fullName>
    </submittedName>
</protein>
<reference evidence="3" key="1">
    <citation type="submission" date="2017-02" db="EMBL/GenBank/DDBJ databases">
        <title>Comparative genomics and description of representatives of a novel lineage of planctomycetes thriving in anoxic sediments.</title>
        <authorList>
            <person name="Spring S."/>
            <person name="Bunk B."/>
            <person name="Sproer C."/>
        </authorList>
    </citation>
    <scope>NUCLEOTIDE SEQUENCE [LARGE SCALE GENOMIC DNA]</scope>
    <source>
        <strain evidence="3">ST-NAGAB-D1</strain>
    </source>
</reference>
<dbReference type="Proteomes" id="UP000189674">
    <property type="component" value="Chromosome"/>
</dbReference>
<sequence length="336" mass="37328" precursor="true">MRKNQIWLTMAALLTLTPAIFAELVTHTEFQAVKSDGTSDFTGPETVTLEGIVLNSPEQLWDVSASAPAYMGGQWEMYIQGRGTDHAGTAVWLGQKYGNLGWVPPTGSYSDSEWLAELWRVNHDPNTAYTFQPGDLVRVTGKHLFYNGKRNINEQHDNDPAKDFTVELIQPAVGMPQPEPVSLNELKDASDDFIFDPTRQTGCEYYQGRYIRINDVSFAPDQTWGQGQTVTITDNHGRTFPVLLGRGPGIRPDSNNLADVFDVIGIMDQSCQAPHTAGYQLIVCNYDGNGLVLGDRGFRRGTLRSDANMDAQINLKDLAILANEWLEQVDGLVWTE</sequence>
<proteinExistence type="predicted"/>
<keyword evidence="3" id="KW-1185">Reference proteome</keyword>
<dbReference type="STRING" id="1936003.STSP2_02946"/>
<dbReference type="RefSeq" id="WP_146663406.1">
    <property type="nucleotide sequence ID" value="NZ_CP019791.1"/>
</dbReference>
<accession>A0A1U9NPB5</accession>
<keyword evidence="1" id="KW-0732">Signal</keyword>
<name>A0A1U9NPB5_9BACT</name>
<gene>
    <name evidence="2" type="ORF">STSP2_02946</name>
</gene>
<dbReference type="OrthoDB" id="255760at2"/>
<evidence type="ECO:0000256" key="1">
    <source>
        <dbReference type="SAM" id="SignalP"/>
    </source>
</evidence>
<evidence type="ECO:0000313" key="2">
    <source>
        <dbReference type="EMBL" id="AQT69749.1"/>
    </source>
</evidence>